<name>A0AAE1B3A8_9GAST</name>
<organism evidence="2 3">
    <name type="scientific">Elysia crispata</name>
    <name type="common">lettuce slug</name>
    <dbReference type="NCBI Taxonomy" id="231223"/>
    <lineage>
        <taxon>Eukaryota</taxon>
        <taxon>Metazoa</taxon>
        <taxon>Spiralia</taxon>
        <taxon>Lophotrochozoa</taxon>
        <taxon>Mollusca</taxon>
        <taxon>Gastropoda</taxon>
        <taxon>Heterobranchia</taxon>
        <taxon>Euthyneura</taxon>
        <taxon>Panpulmonata</taxon>
        <taxon>Sacoglossa</taxon>
        <taxon>Placobranchoidea</taxon>
        <taxon>Plakobranchidae</taxon>
        <taxon>Elysia</taxon>
    </lineage>
</organism>
<comment type="caution">
    <text evidence="2">The sequence shown here is derived from an EMBL/GenBank/DDBJ whole genome shotgun (WGS) entry which is preliminary data.</text>
</comment>
<feature type="region of interest" description="Disordered" evidence="1">
    <location>
        <begin position="219"/>
        <end position="259"/>
    </location>
</feature>
<keyword evidence="3" id="KW-1185">Reference proteome</keyword>
<feature type="compositionally biased region" description="Low complexity" evidence="1">
    <location>
        <begin position="54"/>
        <end position="86"/>
    </location>
</feature>
<evidence type="ECO:0000313" key="3">
    <source>
        <dbReference type="Proteomes" id="UP001283361"/>
    </source>
</evidence>
<dbReference type="AlphaFoldDB" id="A0AAE1B3A8"/>
<protein>
    <submittedName>
        <fullName evidence="2">Uncharacterized protein</fullName>
    </submittedName>
</protein>
<feature type="compositionally biased region" description="Polar residues" evidence="1">
    <location>
        <begin position="103"/>
        <end position="113"/>
    </location>
</feature>
<feature type="region of interest" description="Disordered" evidence="1">
    <location>
        <begin position="1"/>
        <end position="140"/>
    </location>
</feature>
<sequence>MAEESSGPGGYIPVPVILEPLDDACGDKGGEGFSRHDENRQSNDHGGITGENIAATNDSSGSSSSNKKNNNSSSSAAPQAACSAAAPHISGGHGNLRRRQQPGAGTSEESTPLTLRRCIQSPHGGASPEPGGCGVRPPGALLSVEEGDSILEASSVEGDPPGGNSNARRISGCSSGSAISSGISPRAGQHHVVVVATPVPSPACGVGAGGCGNGKNCPGDSSGDGGPDSSNRAELHDGTDQDNQDNHNNPNDSEDGEDLLFPGFAPKTFYVLDQKNYFRLWCLRCITWPYPFA</sequence>
<evidence type="ECO:0000256" key="1">
    <source>
        <dbReference type="SAM" id="MobiDB-lite"/>
    </source>
</evidence>
<proteinExistence type="predicted"/>
<feature type="compositionally biased region" description="Low complexity" evidence="1">
    <location>
        <begin position="167"/>
        <end position="184"/>
    </location>
</feature>
<evidence type="ECO:0000313" key="2">
    <source>
        <dbReference type="EMBL" id="KAK3798893.1"/>
    </source>
</evidence>
<feature type="region of interest" description="Disordered" evidence="1">
    <location>
        <begin position="153"/>
        <end position="184"/>
    </location>
</feature>
<feature type="compositionally biased region" description="Basic and acidic residues" evidence="1">
    <location>
        <begin position="25"/>
        <end position="43"/>
    </location>
</feature>
<dbReference type="EMBL" id="JAWDGP010000619">
    <property type="protein sequence ID" value="KAK3798893.1"/>
    <property type="molecule type" value="Genomic_DNA"/>
</dbReference>
<accession>A0AAE1B3A8</accession>
<dbReference type="Proteomes" id="UP001283361">
    <property type="component" value="Unassembled WGS sequence"/>
</dbReference>
<reference evidence="2" key="1">
    <citation type="journal article" date="2023" name="G3 (Bethesda)">
        <title>A reference genome for the long-term kleptoplast-retaining sea slug Elysia crispata morphotype clarki.</title>
        <authorList>
            <person name="Eastman K.E."/>
            <person name="Pendleton A.L."/>
            <person name="Shaikh M.A."/>
            <person name="Suttiyut T."/>
            <person name="Ogas R."/>
            <person name="Tomko P."/>
            <person name="Gavelis G."/>
            <person name="Widhalm J.R."/>
            <person name="Wisecaver J.H."/>
        </authorList>
    </citation>
    <scope>NUCLEOTIDE SEQUENCE</scope>
    <source>
        <strain evidence="2">ECLA1</strain>
    </source>
</reference>
<gene>
    <name evidence="2" type="ORF">RRG08_050272</name>
</gene>